<dbReference type="CDD" id="cd00009">
    <property type="entry name" value="AAA"/>
    <property type="match status" value="1"/>
</dbReference>
<comment type="caution">
    <text evidence="8">The sequence shown here is derived from an EMBL/GenBank/DDBJ whole genome shotgun (WGS) entry which is preliminary data.</text>
</comment>
<dbReference type="GO" id="GO:0005524">
    <property type="term" value="F:ATP binding"/>
    <property type="evidence" value="ECO:0007669"/>
    <property type="project" value="UniProtKB-KW"/>
</dbReference>
<dbReference type="Pfam" id="PF25601">
    <property type="entry name" value="AAA_lid_14"/>
    <property type="match status" value="1"/>
</dbReference>
<dbReference type="PROSITE" id="PS00688">
    <property type="entry name" value="SIGMA54_INTERACT_3"/>
    <property type="match status" value="1"/>
</dbReference>
<dbReference type="Gene3D" id="3.30.450.40">
    <property type="match status" value="2"/>
</dbReference>
<keyword evidence="2" id="KW-0067">ATP-binding</keyword>
<keyword evidence="1" id="KW-0547">Nucleotide-binding</keyword>
<dbReference type="Pfam" id="PF01590">
    <property type="entry name" value="GAF"/>
    <property type="match status" value="1"/>
</dbReference>
<dbReference type="PROSITE" id="PS00676">
    <property type="entry name" value="SIGMA54_INTERACT_2"/>
    <property type="match status" value="1"/>
</dbReference>
<evidence type="ECO:0000259" key="7">
    <source>
        <dbReference type="PROSITE" id="PS50045"/>
    </source>
</evidence>
<dbReference type="SUPFAM" id="SSF46689">
    <property type="entry name" value="Homeodomain-like"/>
    <property type="match status" value="1"/>
</dbReference>
<dbReference type="FunFam" id="3.40.50.300:FF:000006">
    <property type="entry name" value="DNA-binding transcriptional regulator NtrC"/>
    <property type="match status" value="1"/>
</dbReference>
<dbReference type="InterPro" id="IPR003593">
    <property type="entry name" value="AAA+_ATPase"/>
</dbReference>
<dbReference type="PROSITE" id="PS50045">
    <property type="entry name" value="SIGMA54_INTERACT_4"/>
    <property type="match status" value="1"/>
</dbReference>
<dbReference type="GO" id="GO:0006355">
    <property type="term" value="P:regulation of DNA-templated transcription"/>
    <property type="evidence" value="ECO:0007669"/>
    <property type="project" value="InterPro"/>
</dbReference>
<dbReference type="InterPro" id="IPR002078">
    <property type="entry name" value="Sigma_54_int"/>
</dbReference>
<keyword evidence="4" id="KW-0238">DNA-binding</keyword>
<evidence type="ECO:0000256" key="6">
    <source>
        <dbReference type="ARBA" id="ARBA00023163"/>
    </source>
</evidence>
<protein>
    <submittedName>
        <fullName evidence="8">GAF domain-containing protein</fullName>
    </submittedName>
</protein>
<dbReference type="PROSITE" id="PS00675">
    <property type="entry name" value="SIGMA54_INTERACT_1"/>
    <property type="match status" value="1"/>
</dbReference>
<accession>A0A833GZG5</accession>
<evidence type="ECO:0000313" key="8">
    <source>
        <dbReference type="EMBL" id="KAB2930989.1"/>
    </source>
</evidence>
<organism evidence="8 9">
    <name type="scientific">Leptonema illini</name>
    <dbReference type="NCBI Taxonomy" id="183"/>
    <lineage>
        <taxon>Bacteria</taxon>
        <taxon>Pseudomonadati</taxon>
        <taxon>Spirochaetota</taxon>
        <taxon>Spirochaetia</taxon>
        <taxon>Leptospirales</taxon>
        <taxon>Leptospiraceae</taxon>
        <taxon>Leptonema</taxon>
    </lineage>
</organism>
<dbReference type="SUPFAM" id="SSF55781">
    <property type="entry name" value="GAF domain-like"/>
    <property type="match status" value="2"/>
</dbReference>
<evidence type="ECO:0000256" key="4">
    <source>
        <dbReference type="ARBA" id="ARBA00023125"/>
    </source>
</evidence>
<dbReference type="AlphaFoldDB" id="A0A833GZG5"/>
<dbReference type="SMART" id="SM00065">
    <property type="entry name" value="GAF"/>
    <property type="match status" value="2"/>
</dbReference>
<reference evidence="8 9" key="1">
    <citation type="submission" date="2019-10" db="EMBL/GenBank/DDBJ databases">
        <title>Extracellular Electron Transfer in a Candidatus Methanoperedens spp. Enrichment Culture.</title>
        <authorList>
            <person name="Berger S."/>
            <person name="Rangel Shaw D."/>
            <person name="Berben T."/>
            <person name="In 'T Zandt M."/>
            <person name="Frank J."/>
            <person name="Reimann J."/>
            <person name="Jetten M.S.M."/>
            <person name="Welte C.U."/>
        </authorList>
    </citation>
    <scope>NUCLEOTIDE SEQUENCE [LARGE SCALE GENOMIC DNA]</scope>
    <source>
        <strain evidence="8">SB12</strain>
    </source>
</reference>
<keyword evidence="3" id="KW-0805">Transcription regulation</keyword>
<evidence type="ECO:0000256" key="5">
    <source>
        <dbReference type="ARBA" id="ARBA00023159"/>
    </source>
</evidence>
<dbReference type="InterPro" id="IPR009057">
    <property type="entry name" value="Homeodomain-like_sf"/>
</dbReference>
<dbReference type="InterPro" id="IPR002197">
    <property type="entry name" value="HTH_Fis"/>
</dbReference>
<dbReference type="Gene3D" id="3.40.50.300">
    <property type="entry name" value="P-loop containing nucleotide triphosphate hydrolases"/>
    <property type="match status" value="1"/>
</dbReference>
<keyword evidence="5" id="KW-0010">Activator</keyword>
<dbReference type="InterPro" id="IPR025944">
    <property type="entry name" value="Sigma_54_int_dom_CS"/>
</dbReference>
<dbReference type="SUPFAM" id="SSF52540">
    <property type="entry name" value="P-loop containing nucleoside triphosphate hydrolases"/>
    <property type="match status" value="1"/>
</dbReference>
<evidence type="ECO:0000313" key="9">
    <source>
        <dbReference type="Proteomes" id="UP000460298"/>
    </source>
</evidence>
<dbReference type="GO" id="GO:0043565">
    <property type="term" value="F:sequence-specific DNA binding"/>
    <property type="evidence" value="ECO:0007669"/>
    <property type="project" value="InterPro"/>
</dbReference>
<dbReference type="EMBL" id="WBUI01000016">
    <property type="protein sequence ID" value="KAB2930989.1"/>
    <property type="molecule type" value="Genomic_DNA"/>
</dbReference>
<dbReference type="InterPro" id="IPR058031">
    <property type="entry name" value="AAA_lid_NorR"/>
</dbReference>
<dbReference type="SMART" id="SM00382">
    <property type="entry name" value="AAA"/>
    <property type="match status" value="1"/>
</dbReference>
<dbReference type="InterPro" id="IPR003018">
    <property type="entry name" value="GAF"/>
</dbReference>
<dbReference type="Proteomes" id="UP000460298">
    <property type="component" value="Unassembled WGS sequence"/>
</dbReference>
<feature type="domain" description="Sigma-54 factor interaction" evidence="7">
    <location>
        <begin position="360"/>
        <end position="588"/>
    </location>
</feature>
<dbReference type="InterPro" id="IPR025943">
    <property type="entry name" value="Sigma_54_int_dom_ATP-bd_2"/>
</dbReference>
<name>A0A833GZG5_9LEPT</name>
<dbReference type="InterPro" id="IPR025662">
    <property type="entry name" value="Sigma_54_int_dom_ATP-bd_1"/>
</dbReference>
<dbReference type="PANTHER" id="PTHR32071">
    <property type="entry name" value="TRANSCRIPTIONAL REGULATORY PROTEIN"/>
    <property type="match status" value="1"/>
</dbReference>
<keyword evidence="6" id="KW-0804">Transcription</keyword>
<dbReference type="Pfam" id="PF00158">
    <property type="entry name" value="Sigma54_activat"/>
    <property type="match status" value="1"/>
</dbReference>
<dbReference type="PRINTS" id="PR01590">
    <property type="entry name" value="HTHFIS"/>
</dbReference>
<gene>
    <name evidence="8" type="ORF">F9K24_14950</name>
</gene>
<dbReference type="PANTHER" id="PTHR32071:SF57">
    <property type="entry name" value="C4-DICARBOXYLATE TRANSPORT TRANSCRIPTIONAL REGULATORY PROTEIN DCTD"/>
    <property type="match status" value="1"/>
</dbReference>
<evidence type="ECO:0000256" key="1">
    <source>
        <dbReference type="ARBA" id="ARBA00022741"/>
    </source>
</evidence>
<evidence type="ECO:0000256" key="2">
    <source>
        <dbReference type="ARBA" id="ARBA00022840"/>
    </source>
</evidence>
<evidence type="ECO:0000256" key="3">
    <source>
        <dbReference type="ARBA" id="ARBA00023015"/>
    </source>
</evidence>
<dbReference type="InterPro" id="IPR029016">
    <property type="entry name" value="GAF-like_dom_sf"/>
</dbReference>
<dbReference type="InterPro" id="IPR027417">
    <property type="entry name" value="P-loop_NTPase"/>
</dbReference>
<dbReference type="Gene3D" id="1.10.10.60">
    <property type="entry name" value="Homeodomain-like"/>
    <property type="match status" value="1"/>
</dbReference>
<dbReference type="FunFam" id="1.10.8.60:FF:000014">
    <property type="entry name" value="DNA-binding transcriptional regulator NtrC"/>
    <property type="match status" value="1"/>
</dbReference>
<sequence>MNRENVRDRLIHVIASLAEAMNRIEEPEEVLEYFLKTCMEATGADSGSIMLYDEEEEALVTRVAIGLNKDAGGMRLRLGEGVTGWVARHVRPRLIDDTRTADDYVRIREDLLAEVAVPLINSDRMIGVLSLDSMQVGAFSKDDVTLLEIVSNLSSTIFVKIADNRTLRMRDRFHRVLLEISRILPRSLSLQEFFEEVMTTTQKAFRIHRSTLFVYDRQEGLLKIVASVGAHTEESLQVTYAPGEGITGTAFQNRQAVFIPSARSEPEFLNRMKVVNDNLDLGFFCCPIFSNQEVVGVFSIFTHKQELDPKELLEFLQILGSMISQAFAIQSLIEEETRPFVVENIRLRQELSRKYQFGNLIGRSELMQELFEKIRIIAESRSSVLLTGESGTGKELFASAIHYNSPRKDMPFIKINCAAIPENLLESELFGHKKGSFTGANADKKGKFEIADGGTIFLDEIGEMDLGLQAKLLRVLQEKEIEPVGGRSRKVDIRVIAATNANLEQLIEERRFRADLFYRLNVIQLTIPPLRERHEDILILVHHFVARYAKENSKKIEGITPQAIRLLETYDWPGNVRELENMVERAVVLSRSSTIDIDDFSEVLAHIQVSGKEKMLDLAPARKEPAATAAAESGSLEANLLPGADLDDLDGRAYDFVIGEVERRLIQYAMKRTRYTKTKAAKYLGINRNTLDKRIRELNIDY</sequence>
<dbReference type="Pfam" id="PF02954">
    <property type="entry name" value="HTH_8"/>
    <property type="match status" value="1"/>
</dbReference>
<dbReference type="Gene3D" id="1.10.8.60">
    <property type="match status" value="1"/>
</dbReference>
<proteinExistence type="predicted"/>
<dbReference type="Pfam" id="PF13185">
    <property type="entry name" value="GAF_2"/>
    <property type="match status" value="1"/>
</dbReference>